<protein>
    <submittedName>
        <fullName evidence="2">Uncharacterized protein</fullName>
    </submittedName>
</protein>
<feature type="region of interest" description="Disordered" evidence="1">
    <location>
        <begin position="1"/>
        <end position="68"/>
    </location>
</feature>
<organism evidence="2 3">
    <name type="scientific">Streptomyces lunalinharesii</name>
    <dbReference type="NCBI Taxonomy" id="333384"/>
    <lineage>
        <taxon>Bacteria</taxon>
        <taxon>Bacillati</taxon>
        <taxon>Actinomycetota</taxon>
        <taxon>Actinomycetes</taxon>
        <taxon>Kitasatosporales</taxon>
        <taxon>Streptomycetaceae</taxon>
        <taxon>Streptomyces</taxon>
    </lineage>
</organism>
<reference evidence="2 3" key="1">
    <citation type="journal article" date="2019" name="Int. J. Syst. Evol. Microbiol.">
        <title>The Global Catalogue of Microorganisms (GCM) 10K type strain sequencing project: providing services to taxonomists for standard genome sequencing and annotation.</title>
        <authorList>
            <consortium name="The Broad Institute Genomics Platform"/>
            <consortium name="The Broad Institute Genome Sequencing Center for Infectious Disease"/>
            <person name="Wu L."/>
            <person name="Ma J."/>
        </authorList>
    </citation>
    <scope>NUCLEOTIDE SEQUENCE [LARGE SCALE GENOMIC DNA]</scope>
    <source>
        <strain evidence="2 3">JCM 16374</strain>
    </source>
</reference>
<feature type="compositionally biased region" description="Basic and acidic residues" evidence="1">
    <location>
        <begin position="52"/>
        <end position="63"/>
    </location>
</feature>
<name>A0ABN3SX91_9ACTN</name>
<feature type="compositionally biased region" description="Low complexity" evidence="1">
    <location>
        <begin position="1"/>
        <end position="13"/>
    </location>
</feature>
<comment type="caution">
    <text evidence="2">The sequence shown here is derived from an EMBL/GenBank/DDBJ whole genome shotgun (WGS) entry which is preliminary data.</text>
</comment>
<keyword evidence="3" id="KW-1185">Reference proteome</keyword>
<accession>A0ABN3SX91</accession>
<evidence type="ECO:0000313" key="2">
    <source>
        <dbReference type="EMBL" id="GAA2686988.1"/>
    </source>
</evidence>
<dbReference type="EMBL" id="BAAARK010000040">
    <property type="protein sequence ID" value="GAA2686988.1"/>
    <property type="molecule type" value="Genomic_DNA"/>
</dbReference>
<evidence type="ECO:0000313" key="3">
    <source>
        <dbReference type="Proteomes" id="UP001500994"/>
    </source>
</evidence>
<evidence type="ECO:0000256" key="1">
    <source>
        <dbReference type="SAM" id="MobiDB-lite"/>
    </source>
</evidence>
<gene>
    <name evidence="2" type="ORF">GCM10009864_70850</name>
</gene>
<proteinExistence type="predicted"/>
<dbReference type="Proteomes" id="UP001500994">
    <property type="component" value="Unassembled WGS sequence"/>
</dbReference>
<sequence>MELPGSAAFAFGALPPPADQLARSVGTAGHPEHGRGDQNDDDSEGGIGLLGREADEVADRGGEDQQGDTAAVLAPNLLGTQVFGLLEGTGAGVLDPVGIGHHAPAVSAVRTAAIRLRLACG</sequence>